<keyword evidence="3" id="KW-1185">Reference proteome</keyword>
<feature type="domain" description="RNase H type-1" evidence="1">
    <location>
        <begin position="5"/>
        <end position="45"/>
    </location>
</feature>
<proteinExistence type="predicted"/>
<dbReference type="Pfam" id="PF13456">
    <property type="entry name" value="RVT_3"/>
    <property type="match status" value="1"/>
</dbReference>
<evidence type="ECO:0000313" key="3">
    <source>
        <dbReference type="Proteomes" id="UP001358586"/>
    </source>
</evidence>
<accession>A0ABR0Q7Y3</accession>
<evidence type="ECO:0000313" key="2">
    <source>
        <dbReference type="EMBL" id="KAK5835116.1"/>
    </source>
</evidence>
<gene>
    <name evidence="2" type="ORF">PVK06_010802</name>
</gene>
<comment type="caution">
    <text evidence="2">The sequence shown here is derived from an EMBL/GenBank/DDBJ whole genome shotgun (WGS) entry which is preliminary data.</text>
</comment>
<sequence length="79" mass="8873">MSLGEKSVFKVEDRAMVEGLFIAWEKGFRRIEVECDNAHLIELLLAGGGAKSNLVELRLLHQLLHKKMEHKSVPHPNGA</sequence>
<dbReference type="EMBL" id="JARKNE010000004">
    <property type="protein sequence ID" value="KAK5835116.1"/>
    <property type="molecule type" value="Genomic_DNA"/>
</dbReference>
<dbReference type="Proteomes" id="UP001358586">
    <property type="component" value="Chromosome 4"/>
</dbReference>
<organism evidence="2 3">
    <name type="scientific">Gossypium arboreum</name>
    <name type="common">Tree cotton</name>
    <name type="synonym">Gossypium nanking</name>
    <dbReference type="NCBI Taxonomy" id="29729"/>
    <lineage>
        <taxon>Eukaryota</taxon>
        <taxon>Viridiplantae</taxon>
        <taxon>Streptophyta</taxon>
        <taxon>Embryophyta</taxon>
        <taxon>Tracheophyta</taxon>
        <taxon>Spermatophyta</taxon>
        <taxon>Magnoliopsida</taxon>
        <taxon>eudicotyledons</taxon>
        <taxon>Gunneridae</taxon>
        <taxon>Pentapetalae</taxon>
        <taxon>rosids</taxon>
        <taxon>malvids</taxon>
        <taxon>Malvales</taxon>
        <taxon>Malvaceae</taxon>
        <taxon>Malvoideae</taxon>
        <taxon>Gossypium</taxon>
    </lineage>
</organism>
<protein>
    <recommendedName>
        <fullName evidence="1">RNase H type-1 domain-containing protein</fullName>
    </recommendedName>
</protein>
<reference evidence="2 3" key="1">
    <citation type="submission" date="2023-03" db="EMBL/GenBank/DDBJ databases">
        <title>WGS of Gossypium arboreum.</title>
        <authorList>
            <person name="Yu D."/>
        </authorList>
    </citation>
    <scope>NUCLEOTIDE SEQUENCE [LARGE SCALE GENOMIC DNA]</scope>
    <source>
        <tissue evidence="2">Leaf</tissue>
    </source>
</reference>
<name>A0ABR0Q7Y3_GOSAR</name>
<evidence type="ECO:0000259" key="1">
    <source>
        <dbReference type="Pfam" id="PF13456"/>
    </source>
</evidence>
<dbReference type="InterPro" id="IPR002156">
    <property type="entry name" value="RNaseH_domain"/>
</dbReference>